<feature type="compositionally biased region" description="Acidic residues" evidence="1">
    <location>
        <begin position="769"/>
        <end position="783"/>
    </location>
</feature>
<feature type="region of interest" description="Disordered" evidence="1">
    <location>
        <begin position="149"/>
        <end position="213"/>
    </location>
</feature>
<feature type="compositionally biased region" description="Basic and acidic residues" evidence="1">
    <location>
        <begin position="536"/>
        <end position="545"/>
    </location>
</feature>
<feature type="compositionally biased region" description="Basic and acidic residues" evidence="1">
    <location>
        <begin position="335"/>
        <end position="376"/>
    </location>
</feature>
<feature type="region of interest" description="Disordered" evidence="1">
    <location>
        <begin position="1"/>
        <end position="20"/>
    </location>
</feature>
<dbReference type="EMBL" id="LR902563">
    <property type="protein sequence ID" value="CAD7250735.1"/>
    <property type="molecule type" value="Genomic_DNA"/>
</dbReference>
<feature type="compositionally biased region" description="Acidic residues" evidence="1">
    <location>
        <begin position="638"/>
        <end position="658"/>
    </location>
</feature>
<feature type="compositionally biased region" description="Acidic residues" evidence="1">
    <location>
        <begin position="523"/>
        <end position="535"/>
    </location>
</feature>
<feature type="compositionally biased region" description="Polar residues" evidence="1">
    <location>
        <begin position="478"/>
        <end position="489"/>
    </location>
</feature>
<dbReference type="Proteomes" id="UP000677054">
    <property type="component" value="Unassembled WGS sequence"/>
</dbReference>
<dbReference type="GO" id="GO:0005739">
    <property type="term" value="C:mitochondrion"/>
    <property type="evidence" value="ECO:0007669"/>
    <property type="project" value="TreeGrafter"/>
</dbReference>
<name>A0A7R9FQ86_9CRUS</name>
<feature type="region of interest" description="Disordered" evidence="1">
    <location>
        <begin position="236"/>
        <end position="255"/>
    </location>
</feature>
<proteinExistence type="predicted"/>
<feature type="region of interest" description="Disordered" evidence="1">
    <location>
        <begin position="330"/>
        <end position="402"/>
    </location>
</feature>
<feature type="compositionally biased region" description="Basic and acidic residues" evidence="1">
    <location>
        <begin position="627"/>
        <end position="637"/>
    </location>
</feature>
<feature type="region of interest" description="Disordered" evidence="1">
    <location>
        <begin position="437"/>
        <end position="783"/>
    </location>
</feature>
<dbReference type="Gene3D" id="3.30.40.10">
    <property type="entry name" value="Zinc/RING finger domain, C3HC4 (zinc finger)"/>
    <property type="match status" value="2"/>
</dbReference>
<sequence length="990" mass="112794">MNIEDKMSGEDPDATHADAGEGGDEICSHCARPIPSKSLELHELHCRRSLAKCSLCGDVIPVSQMAQHLSEGHALVHCPYCHNEFQKITLEKHQEECPEQPCSCEYCDLIVPLSGLNDHWSACGSRTDACLDCGKYVQLQNWNFHVQSGHASTAPSGRDSFALGPPTPFGYSPRPGSGQTPPPPIPPPRPSLAGRAAESWGLSHQGGDRQNPVLASDISTENAVGASIEDALQPEHADDPRVSEHDTPPHFSSESYETPNFLVACRYCDAEVPVKNLDSHEETSARALAEIPQKNSSDNLKDFQERDEKLGWKAAFGDGEGKRISSRISTSFAAARERESSHEKRGIASSGDEHGSVRRPGSERKGLDPADRDANRHHGGARPKVRQGSPQPQPLHRADTKHEETAADIVVIPCEFCSLPIPMNHLYWHQEDLKLEEPRRPSRPHSNPLPSAETRTETAEPKSHMASIEPENLDSERSTCSTTEVQAQKMTKRYGSESEEMEEKDVKNVEDEDKEGEKKEEKDEVEDEEKDEEEKEQEKEKKKEEEKEEEKEEGKEKIEEKEEDREKEKVEKKKKEEVKEEGDVEVDEEEGEEAVEEEEEDGEEEEVDEEEGEEEVEEEEEEDEDKEEKVEKEKKEEEEVDEEEGKEEVEEENEEEEEKIEKEKKEEEEEEGDETEDETEDEDEEVKEDDGEEEDERKKEKVEEEKKEEEKEEEKANEKDSRVNEEEWEEKDDEKKKKEVDEEEEEGGKEGWKKEGKEEEKKIQKVEETENDEEEEDDLYEDTCDDPFLLPFLQLLEDLDAISSDEEIMGRLHQILSEVPADASIDTDPCRFCSVLLPLDDSEIHLHETGCGRKVLLGRQSGDLSVECRYCNFFYPLEELPRHETSCRAGNRQVSVERDGVFPPPRSMPPDFDRSISSHDLLPSVFSWLRRQIAESKEIFALGAGVSLQFLPWSKMLPALGVREDSHWKLSNLLEKFVFSIFKRSTNKPE</sequence>
<dbReference type="OrthoDB" id="6437153at2759"/>
<feature type="compositionally biased region" description="Basic and acidic residues" evidence="1">
    <location>
        <begin position="504"/>
        <end position="522"/>
    </location>
</feature>
<feature type="compositionally biased region" description="Basic and acidic residues" evidence="1">
    <location>
        <begin position="748"/>
        <end position="768"/>
    </location>
</feature>
<keyword evidence="3" id="KW-1185">Reference proteome</keyword>
<dbReference type="InterPro" id="IPR013083">
    <property type="entry name" value="Znf_RING/FYVE/PHD"/>
</dbReference>
<feature type="compositionally biased region" description="Basic and acidic residues" evidence="1">
    <location>
        <begin position="236"/>
        <end position="248"/>
    </location>
</feature>
<evidence type="ECO:0000256" key="1">
    <source>
        <dbReference type="SAM" id="MobiDB-lite"/>
    </source>
</evidence>
<feature type="compositionally biased region" description="Basic and acidic residues" evidence="1">
    <location>
        <begin position="696"/>
        <end position="725"/>
    </location>
</feature>
<reference evidence="2" key="1">
    <citation type="submission" date="2020-11" db="EMBL/GenBank/DDBJ databases">
        <authorList>
            <person name="Tran Van P."/>
        </authorList>
    </citation>
    <scope>NUCLEOTIDE SEQUENCE</scope>
</reference>
<dbReference type="PANTHER" id="PTHR16295">
    <property type="entry name" value="TRAF-TYPE ZINC FINGER PROTEIN-RELATED"/>
    <property type="match status" value="1"/>
</dbReference>
<gene>
    <name evidence="2" type="ORF">DSTB1V02_LOCUS10504</name>
</gene>
<dbReference type="EMBL" id="CAJPEV010003046">
    <property type="protein sequence ID" value="CAG0898749.1"/>
    <property type="molecule type" value="Genomic_DNA"/>
</dbReference>
<feature type="compositionally biased region" description="Basic and acidic residues" evidence="1">
    <location>
        <begin position="454"/>
        <end position="463"/>
    </location>
</feature>
<feature type="compositionally biased region" description="Acidic residues" evidence="1">
    <location>
        <begin position="666"/>
        <end position="695"/>
    </location>
</feature>
<evidence type="ECO:0000313" key="2">
    <source>
        <dbReference type="EMBL" id="CAD7250735.1"/>
    </source>
</evidence>
<feature type="compositionally biased region" description="Basic and acidic residues" evidence="1">
    <location>
        <begin position="552"/>
        <end position="578"/>
    </location>
</feature>
<dbReference type="AlphaFoldDB" id="A0A7R9FQ86"/>
<dbReference type="PANTHER" id="PTHR16295:SF10">
    <property type="entry name" value="EXPRESSED PROTEIN"/>
    <property type="match status" value="1"/>
</dbReference>
<feature type="compositionally biased region" description="Basic and acidic residues" evidence="1">
    <location>
        <begin position="1"/>
        <end position="19"/>
    </location>
</feature>
<protein>
    <submittedName>
        <fullName evidence="2">Uncharacterized protein</fullName>
    </submittedName>
</protein>
<dbReference type="InterPro" id="IPR051986">
    <property type="entry name" value="Innate_Immune_Apopt_Reg"/>
</dbReference>
<evidence type="ECO:0000313" key="3">
    <source>
        <dbReference type="Proteomes" id="UP000677054"/>
    </source>
</evidence>
<feature type="compositionally biased region" description="Pro residues" evidence="1">
    <location>
        <begin position="180"/>
        <end position="190"/>
    </location>
</feature>
<organism evidence="2">
    <name type="scientific">Darwinula stevensoni</name>
    <dbReference type="NCBI Taxonomy" id="69355"/>
    <lineage>
        <taxon>Eukaryota</taxon>
        <taxon>Metazoa</taxon>
        <taxon>Ecdysozoa</taxon>
        <taxon>Arthropoda</taxon>
        <taxon>Crustacea</taxon>
        <taxon>Oligostraca</taxon>
        <taxon>Ostracoda</taxon>
        <taxon>Podocopa</taxon>
        <taxon>Podocopida</taxon>
        <taxon>Darwinulocopina</taxon>
        <taxon>Darwinuloidea</taxon>
        <taxon>Darwinulidae</taxon>
        <taxon>Darwinula</taxon>
    </lineage>
</organism>
<accession>A0A7R9FQ86</accession>
<feature type="compositionally biased region" description="Acidic residues" evidence="1">
    <location>
        <begin position="579"/>
        <end position="626"/>
    </location>
</feature>